<dbReference type="GO" id="GO:0005524">
    <property type="term" value="F:ATP binding"/>
    <property type="evidence" value="ECO:0007669"/>
    <property type="project" value="InterPro"/>
</dbReference>
<dbReference type="GO" id="GO:0005737">
    <property type="term" value="C:cytoplasm"/>
    <property type="evidence" value="ECO:0000318"/>
    <property type="project" value="GO_Central"/>
</dbReference>
<dbReference type="Pfam" id="PF00069">
    <property type="entry name" value="Pkinase"/>
    <property type="match status" value="1"/>
</dbReference>
<dbReference type="InterPro" id="IPR000719">
    <property type="entry name" value="Prot_kinase_dom"/>
</dbReference>
<feature type="region of interest" description="Disordered" evidence="1">
    <location>
        <begin position="964"/>
        <end position="1098"/>
    </location>
</feature>
<feature type="compositionally biased region" description="Basic and acidic residues" evidence="1">
    <location>
        <begin position="756"/>
        <end position="766"/>
    </location>
</feature>
<feature type="compositionally biased region" description="Basic and acidic residues" evidence="1">
    <location>
        <begin position="559"/>
        <end position="575"/>
    </location>
</feature>
<feature type="compositionally biased region" description="Basic residues" evidence="1">
    <location>
        <begin position="427"/>
        <end position="438"/>
    </location>
</feature>
<protein>
    <submittedName>
        <fullName evidence="2">Protein kinase domain-containing protein</fullName>
    </submittedName>
</protein>
<feature type="compositionally biased region" description="Pro residues" evidence="1">
    <location>
        <begin position="502"/>
        <end position="511"/>
    </location>
</feature>
<feature type="region of interest" description="Disordered" evidence="1">
    <location>
        <begin position="671"/>
        <end position="721"/>
    </location>
</feature>
<dbReference type="SMART" id="SM00220">
    <property type="entry name" value="S_TKc"/>
    <property type="match status" value="1"/>
</dbReference>
<organism evidence="2 3">
    <name type="scientific">Pristionchus pacificus</name>
    <name type="common">Parasitic nematode worm</name>
    <dbReference type="NCBI Taxonomy" id="54126"/>
    <lineage>
        <taxon>Eukaryota</taxon>
        <taxon>Metazoa</taxon>
        <taxon>Ecdysozoa</taxon>
        <taxon>Nematoda</taxon>
        <taxon>Chromadorea</taxon>
        <taxon>Rhabditida</taxon>
        <taxon>Rhabditina</taxon>
        <taxon>Diplogasteromorpha</taxon>
        <taxon>Diplogasteroidea</taxon>
        <taxon>Neodiplogasteridae</taxon>
        <taxon>Pristionchus</taxon>
    </lineage>
</organism>
<dbReference type="PROSITE" id="PS00108">
    <property type="entry name" value="PROTEIN_KINASE_ST"/>
    <property type="match status" value="1"/>
</dbReference>
<feature type="compositionally biased region" description="Basic and acidic residues" evidence="1">
    <location>
        <begin position="896"/>
        <end position="906"/>
    </location>
</feature>
<feature type="region of interest" description="Disordered" evidence="1">
    <location>
        <begin position="630"/>
        <end position="652"/>
    </location>
</feature>
<feature type="compositionally biased region" description="Polar residues" evidence="1">
    <location>
        <begin position="514"/>
        <end position="525"/>
    </location>
</feature>
<feature type="compositionally biased region" description="Basic and acidic residues" evidence="1">
    <location>
        <begin position="978"/>
        <end position="993"/>
    </location>
</feature>
<accession>A0A2A6CZX6</accession>
<dbReference type="Proteomes" id="UP000005239">
    <property type="component" value="Unassembled WGS sequence"/>
</dbReference>
<keyword evidence="3" id="KW-1185">Reference proteome</keyword>
<proteinExistence type="predicted"/>
<evidence type="ECO:0000313" key="3">
    <source>
        <dbReference type="Proteomes" id="UP000005239"/>
    </source>
</evidence>
<dbReference type="PANTHER" id="PTHR11909">
    <property type="entry name" value="CASEIN KINASE-RELATED"/>
    <property type="match status" value="1"/>
</dbReference>
<feature type="compositionally biased region" description="Polar residues" evidence="1">
    <location>
        <begin position="545"/>
        <end position="558"/>
    </location>
</feature>
<dbReference type="Gene3D" id="1.10.510.10">
    <property type="entry name" value="Transferase(Phosphotransferase) domain 1"/>
    <property type="match status" value="1"/>
</dbReference>
<feature type="region of interest" description="Disordered" evidence="1">
    <location>
        <begin position="734"/>
        <end position="914"/>
    </location>
</feature>
<gene>
    <name evidence="2" type="primary">WBGene00106986</name>
</gene>
<evidence type="ECO:0000256" key="1">
    <source>
        <dbReference type="SAM" id="MobiDB-lite"/>
    </source>
</evidence>
<dbReference type="InterPro" id="IPR011009">
    <property type="entry name" value="Kinase-like_dom_sf"/>
</dbReference>
<dbReference type="EnsemblMetazoa" id="PPA17432.1">
    <property type="protein sequence ID" value="PPA17432.1"/>
    <property type="gene ID" value="WBGene00106986"/>
</dbReference>
<feature type="compositionally biased region" description="Low complexity" evidence="1">
    <location>
        <begin position="642"/>
        <end position="652"/>
    </location>
</feature>
<evidence type="ECO:0000313" key="2">
    <source>
        <dbReference type="EnsemblMetazoa" id="PPA17432.1"/>
    </source>
</evidence>
<reference evidence="2" key="2">
    <citation type="submission" date="2022-06" db="UniProtKB">
        <authorList>
            <consortium name="EnsemblMetazoa"/>
        </authorList>
    </citation>
    <scope>IDENTIFICATION</scope>
    <source>
        <strain evidence="2">PS312</strain>
    </source>
</reference>
<feature type="compositionally biased region" description="Acidic residues" evidence="1">
    <location>
        <begin position="1012"/>
        <end position="1030"/>
    </location>
</feature>
<sequence length="1357" mass="153562">MDKALIEQELAAMGKFKMGQIIGEKWKIVQKLDEGGFGSVYKVQNMKESKQLAALKVERANSDEINYLKLETAVLKELHASGIRAHVPQLFRSAKRAHYCYIIITLLGENLKRLKDKHFPKGMSLRTWSRVGVQCLYGIKTMHDRGYVHRDIKAQNFVLGFHATPAFARVVYIIDFGLASVRVSSIKQLSQVDTSEGESEIGISWNMAIRGRKDDMWSWLYMMMDLYCGLPWTETDNKNTIEKKKLHMKDEHLMIRMPEETKFIPKHLRDLDMYQRPDYTKIHAALDTIRKKCKVSYDDPYEWESKQAIEFNKKAMVDKLAPIGYTAPEAFFKSDPIAIEKAPTSKEEKEIQERFTVKIKKPELIMIEDVISTHEAPKRVISTEKITPTSSPQPTSPGEKEREASRERTMKTKSPVRPMTKTQVEQKKKKKHSTASKNSKKERSSEDSTDFVPSCYMNFDIPLHYLQAQDQQAKDFQKKVVSMDWGHVEPQKHFKDAVSPLKAPPPPPGAAPPQQESSGANSSDNSRGRHSSNRSEKIAKPPGSIIQNTVTDDPTQLKNDAKSEAPATEKKKEEQESSNSNKSVSLAGVPVHYMGQNGSAPIPPEALAQMGQQNNIQNFQLKAVKKEPIESNPVGASVHQEPPSNNDNNVVPEPVNLRIVKREPVEFIPDEANAHQTPPSNNSKTAAFEAMKKRVAKNPVGASVHQEPPSNNDNNIVPEPVNLRIVKREPVEFIPDEANAHQTPPSNNSKTAAFEAMKKRVAKTEPIEPLPVDANVHQAPPNDDKEAVLEPTSSKRGRPKSNKPPAAPEEHHDIIEPNADLPQIDDNHQPAVADVNPEDAASITGDNAPPAKRGKRGSWEYVPSEPRPAYPKGRRQEASNKRQSRELAKLAMDIVDSPHDLTKPPEEWYAGSEFDHNKPISMADRIKNNRRCRDFRHYSPTMKDPELKKVKVTKVAKVAKVAKVVKPPVEKKKRTRKPREVKPMKVAKPVKENVKRRRPLKKEETPPREVTPIDDTESQPSEEESDEEELSTGYDQQPAYYRRRGYDSSDSSSWSDDKSDQWERRTGGGERSRGGADPSITNLYLSNGITRRDMDDDPSLAANLSPMHMPNGYYGSDFSNPTSNEPITYYCAEELVYVGDDGEEMLNSYPNALVERRLPNLELIKTLEGRYDDSGVYYKPRLIIITPIKEDTSMDALFSALERQRDAWFLPTLRPSDTLSRGKGHAALVLPTPDAAQMMLEGRLLNIGAGFFPIDIHQPGAIWIKPLEPNDFDQMEDDFVREHIEHIVGRILHFHKHNDGWIVLLPEMEYAKELLKTGSMDGVEFLSFQSEAVYERRINWPVVDMEWARELGMRKLI</sequence>
<name>A0A2A6CZX6_PRIPA</name>
<feature type="compositionally biased region" description="Basic and acidic residues" evidence="1">
    <location>
        <begin position="874"/>
        <end position="888"/>
    </location>
</feature>
<feature type="compositionally biased region" description="Basic and acidic residues" evidence="1">
    <location>
        <begin position="398"/>
        <end position="410"/>
    </location>
</feature>
<feature type="compositionally biased region" description="Low complexity" evidence="1">
    <location>
        <begin position="387"/>
        <end position="397"/>
    </location>
</feature>
<feature type="compositionally biased region" description="Polar residues" evidence="1">
    <location>
        <begin position="740"/>
        <end position="751"/>
    </location>
</feature>
<dbReference type="GO" id="GO:0005634">
    <property type="term" value="C:nucleus"/>
    <property type="evidence" value="ECO:0000318"/>
    <property type="project" value="GO_Central"/>
</dbReference>
<feature type="region of interest" description="Disordered" evidence="1">
    <location>
        <begin position="378"/>
        <end position="453"/>
    </location>
</feature>
<dbReference type="SUPFAM" id="SSF56112">
    <property type="entry name" value="Protein kinase-like (PK-like)"/>
    <property type="match status" value="1"/>
</dbReference>
<reference evidence="3" key="1">
    <citation type="journal article" date="2008" name="Nat. Genet.">
        <title>The Pristionchus pacificus genome provides a unique perspective on nematode lifestyle and parasitism.</title>
        <authorList>
            <person name="Dieterich C."/>
            <person name="Clifton S.W."/>
            <person name="Schuster L.N."/>
            <person name="Chinwalla A."/>
            <person name="Delehaunty K."/>
            <person name="Dinkelacker I."/>
            <person name="Fulton L."/>
            <person name="Fulton R."/>
            <person name="Godfrey J."/>
            <person name="Minx P."/>
            <person name="Mitreva M."/>
            <person name="Roeseler W."/>
            <person name="Tian H."/>
            <person name="Witte H."/>
            <person name="Yang S.P."/>
            <person name="Wilson R.K."/>
            <person name="Sommer R.J."/>
        </authorList>
    </citation>
    <scope>NUCLEOTIDE SEQUENCE [LARGE SCALE GENOMIC DNA]</scope>
    <source>
        <strain evidence="3">PS312</strain>
    </source>
</reference>
<dbReference type="GO" id="GO:0004674">
    <property type="term" value="F:protein serine/threonine kinase activity"/>
    <property type="evidence" value="ECO:0000318"/>
    <property type="project" value="GO_Central"/>
</dbReference>
<dbReference type="InterPro" id="IPR050235">
    <property type="entry name" value="CK1_Ser-Thr_kinase"/>
</dbReference>
<dbReference type="GO" id="GO:0007165">
    <property type="term" value="P:signal transduction"/>
    <property type="evidence" value="ECO:0000318"/>
    <property type="project" value="GO_Central"/>
</dbReference>
<feature type="region of interest" description="Disordered" evidence="1">
    <location>
        <begin position="491"/>
        <end position="605"/>
    </location>
</feature>
<feature type="compositionally biased region" description="Polar residues" evidence="1">
    <location>
        <begin position="1079"/>
        <end position="1089"/>
    </location>
</feature>
<feature type="compositionally biased region" description="Basic and acidic residues" evidence="1">
    <location>
        <begin position="1055"/>
        <end position="1074"/>
    </location>
</feature>
<accession>A0A8R1YH06</accession>
<feature type="compositionally biased region" description="Polar residues" evidence="1">
    <location>
        <begin position="674"/>
        <end position="685"/>
    </location>
</feature>
<dbReference type="PROSITE" id="PS50011">
    <property type="entry name" value="PROTEIN_KINASE_DOM"/>
    <property type="match status" value="1"/>
</dbReference>
<dbReference type="InterPro" id="IPR008271">
    <property type="entry name" value="Ser/Thr_kinase_AS"/>
</dbReference>